<feature type="region of interest" description="Disordered" evidence="1">
    <location>
        <begin position="1"/>
        <end position="43"/>
    </location>
</feature>
<sequence>MCLMQPLRPTGAEAEGALASGAEVEGAAASGPEVEGELASGVETEGVRAASRAEAEAEGTLASGAEAEWQMERLPRTWVRFTEAGSNTLRSIS</sequence>
<reference evidence="2 3" key="1">
    <citation type="journal article" date="2015" name="Genome Biol. Evol.">
        <title>Comparative Genomics of a Bacterivorous Green Alga Reveals Evolutionary Causalities and Consequences of Phago-Mixotrophic Mode of Nutrition.</title>
        <authorList>
            <person name="Burns J.A."/>
            <person name="Paasch A."/>
            <person name="Narechania A."/>
            <person name="Kim E."/>
        </authorList>
    </citation>
    <scope>NUCLEOTIDE SEQUENCE [LARGE SCALE GENOMIC DNA]</scope>
    <source>
        <strain evidence="2 3">PLY_AMNH</strain>
    </source>
</reference>
<protein>
    <submittedName>
        <fullName evidence="2">Uncharacterized protein</fullName>
    </submittedName>
</protein>
<evidence type="ECO:0000313" key="2">
    <source>
        <dbReference type="EMBL" id="KAK3272514.1"/>
    </source>
</evidence>
<accession>A0AAE0G6M6</accession>
<dbReference type="EMBL" id="LGRX02008924">
    <property type="protein sequence ID" value="KAK3272514.1"/>
    <property type="molecule type" value="Genomic_DNA"/>
</dbReference>
<dbReference type="AlphaFoldDB" id="A0AAE0G6M6"/>
<proteinExistence type="predicted"/>
<name>A0AAE0G6M6_9CHLO</name>
<organism evidence="2 3">
    <name type="scientific">Cymbomonas tetramitiformis</name>
    <dbReference type="NCBI Taxonomy" id="36881"/>
    <lineage>
        <taxon>Eukaryota</taxon>
        <taxon>Viridiplantae</taxon>
        <taxon>Chlorophyta</taxon>
        <taxon>Pyramimonadophyceae</taxon>
        <taxon>Pyramimonadales</taxon>
        <taxon>Pyramimonadaceae</taxon>
        <taxon>Cymbomonas</taxon>
    </lineage>
</organism>
<evidence type="ECO:0000313" key="3">
    <source>
        <dbReference type="Proteomes" id="UP001190700"/>
    </source>
</evidence>
<evidence type="ECO:0000256" key="1">
    <source>
        <dbReference type="SAM" id="MobiDB-lite"/>
    </source>
</evidence>
<feature type="compositionally biased region" description="Low complexity" evidence="1">
    <location>
        <begin position="11"/>
        <end position="33"/>
    </location>
</feature>
<keyword evidence="3" id="KW-1185">Reference proteome</keyword>
<comment type="caution">
    <text evidence="2">The sequence shown here is derived from an EMBL/GenBank/DDBJ whole genome shotgun (WGS) entry which is preliminary data.</text>
</comment>
<gene>
    <name evidence="2" type="ORF">CYMTET_19194</name>
</gene>
<dbReference type="Proteomes" id="UP001190700">
    <property type="component" value="Unassembled WGS sequence"/>
</dbReference>